<dbReference type="SUPFAM" id="SSF52922">
    <property type="entry name" value="TK C-terminal domain-like"/>
    <property type="match status" value="1"/>
</dbReference>
<reference evidence="6" key="1">
    <citation type="submission" date="2020-05" db="EMBL/GenBank/DDBJ databases">
        <authorList>
            <person name="Chiriac C."/>
            <person name="Salcher M."/>
            <person name="Ghai R."/>
            <person name="Kavagutti S V."/>
        </authorList>
    </citation>
    <scope>NUCLEOTIDE SEQUENCE</scope>
</reference>
<dbReference type="InterPro" id="IPR001017">
    <property type="entry name" value="DH_E1"/>
</dbReference>
<dbReference type="Gene3D" id="3.40.50.920">
    <property type="match status" value="1"/>
</dbReference>
<dbReference type="InterPro" id="IPR029061">
    <property type="entry name" value="THDP-binding"/>
</dbReference>
<dbReference type="EMBL" id="CAFBLI010000078">
    <property type="protein sequence ID" value="CAB4871707.1"/>
    <property type="molecule type" value="Genomic_DNA"/>
</dbReference>
<dbReference type="CDD" id="cd07036">
    <property type="entry name" value="TPP_PYR_E1-PDHc-beta_like"/>
    <property type="match status" value="1"/>
</dbReference>
<keyword evidence="2" id="KW-0560">Oxidoreductase</keyword>
<dbReference type="AlphaFoldDB" id="A0A6J7DMB3"/>
<evidence type="ECO:0000256" key="1">
    <source>
        <dbReference type="ARBA" id="ARBA00001964"/>
    </source>
</evidence>
<keyword evidence="3" id="KW-0786">Thiamine pyrophosphate</keyword>
<dbReference type="SUPFAM" id="SSF52518">
    <property type="entry name" value="Thiamin diphosphate-binding fold (THDP-binding)"/>
    <property type="match status" value="2"/>
</dbReference>
<dbReference type="Pfam" id="PF02779">
    <property type="entry name" value="Transket_pyr"/>
    <property type="match status" value="1"/>
</dbReference>
<dbReference type="SMART" id="SM00861">
    <property type="entry name" value="Transket_pyr"/>
    <property type="match status" value="1"/>
</dbReference>
<evidence type="ECO:0000259" key="4">
    <source>
        <dbReference type="SMART" id="SM00861"/>
    </source>
</evidence>
<comment type="cofactor">
    <cofactor evidence="1">
        <name>thiamine diphosphate</name>
        <dbReference type="ChEBI" id="CHEBI:58937"/>
    </cofactor>
</comment>
<feature type="domain" description="Transketolase-like pyrimidine-binding" evidence="4">
    <location>
        <begin position="346"/>
        <end position="520"/>
    </location>
</feature>
<accession>A0A6J7DMB3</accession>
<dbReference type="Pfam" id="PF02780">
    <property type="entry name" value="Transketolase_C"/>
    <property type="match status" value="1"/>
</dbReference>
<name>A0A6J7DMB3_9ZZZZ</name>
<dbReference type="PANTHER" id="PTHR43257">
    <property type="entry name" value="PYRUVATE DEHYDROGENASE E1 COMPONENT BETA SUBUNIT"/>
    <property type="match status" value="1"/>
</dbReference>
<dbReference type="CDD" id="cd02000">
    <property type="entry name" value="TPP_E1_PDC_ADC_BCADC"/>
    <property type="match status" value="1"/>
</dbReference>
<dbReference type="InterPro" id="IPR005475">
    <property type="entry name" value="Transketolase-like_Pyr-bd"/>
</dbReference>
<protein>
    <submittedName>
        <fullName evidence="6">Unannotated protein</fullName>
    </submittedName>
</protein>
<organism evidence="6">
    <name type="scientific">freshwater metagenome</name>
    <dbReference type="NCBI Taxonomy" id="449393"/>
    <lineage>
        <taxon>unclassified sequences</taxon>
        <taxon>metagenomes</taxon>
        <taxon>ecological metagenomes</taxon>
    </lineage>
</organism>
<sequence>MKTLDRHPMDLPVRGMNLLEIYRKMFLIRKVEEKVLELRKSDLITGSVHPCIGQESVPVGILASCDERDLVTATYRGHGWALAAGVPTPALLGEIMGKATGTNGGRAGSPYLSAPEFGFVGENSIVGAGLPIANGLAMGQLHKKNQGVVVTSFGDGATNQGSSHEALVFAIARNLPVIFVCENNAWSEMTPISETVPHVELWQRAANYGMNALKIDGADMPSLFAAGAAAVERARSGGGPTFLEVTVPRLLGHYNADIEHYRPSGDSKEHATRDPLPRLRELLKTKHGIDESALTILESEVISYVEESSAQSIAAPLPGAMDGIGEVASKYVREKIRPLPIDSEKVAYGLAINKGLDEILSHDPNALIFGEDVGTAGGVFGVTRNLRKKYGERCFDTPISEAAILGAAIGSSQNGLKPIVEIMWMDFLFVALDQLVNQASNVRYISNGKVTAPMVVRVQQGITPGSCAQHSQSMEAILAHIPGIKVGLPSNSHDAYQMLKAAVLDPDPVILIESRALYMNSDPVDFDAPIETLGGARISREGKDLAVITWGKTTAVVLRAAEEIKAEHGIDVCVVDLRWLNPLDEETIFEAVKSSNGKAIIVHEANVTGGFGAEISARISSRLFAELKAPVIRLGVPDSRIPASPVMQKALIPDVPKIVEAIRKLHAI</sequence>
<gene>
    <name evidence="5" type="ORF">UFOPK2922_00061</name>
    <name evidence="6" type="ORF">UFOPK3306_00976</name>
</gene>
<dbReference type="InterPro" id="IPR033248">
    <property type="entry name" value="Transketolase_C"/>
</dbReference>
<evidence type="ECO:0000256" key="2">
    <source>
        <dbReference type="ARBA" id="ARBA00023002"/>
    </source>
</evidence>
<proteinExistence type="predicted"/>
<dbReference type="InterPro" id="IPR009014">
    <property type="entry name" value="Transketo_C/PFOR_II"/>
</dbReference>
<dbReference type="FunFam" id="3.40.50.970:FF:000001">
    <property type="entry name" value="Pyruvate dehydrogenase E1 beta subunit"/>
    <property type="match status" value="1"/>
</dbReference>
<dbReference type="GO" id="GO:0016624">
    <property type="term" value="F:oxidoreductase activity, acting on the aldehyde or oxo group of donors, disulfide as acceptor"/>
    <property type="evidence" value="ECO:0007669"/>
    <property type="project" value="InterPro"/>
</dbReference>
<evidence type="ECO:0000313" key="6">
    <source>
        <dbReference type="EMBL" id="CAB4871707.1"/>
    </source>
</evidence>
<dbReference type="EMBL" id="CAEZZS010000001">
    <property type="protein sequence ID" value="CAB4766551.1"/>
    <property type="molecule type" value="Genomic_DNA"/>
</dbReference>
<dbReference type="PANTHER" id="PTHR43257:SF2">
    <property type="entry name" value="PYRUVATE DEHYDROGENASE E1 COMPONENT SUBUNIT BETA"/>
    <property type="match status" value="1"/>
</dbReference>
<evidence type="ECO:0000256" key="3">
    <source>
        <dbReference type="ARBA" id="ARBA00023052"/>
    </source>
</evidence>
<evidence type="ECO:0000313" key="5">
    <source>
        <dbReference type="EMBL" id="CAB4766551.1"/>
    </source>
</evidence>
<dbReference type="Pfam" id="PF00676">
    <property type="entry name" value="E1_dh"/>
    <property type="match status" value="1"/>
</dbReference>
<dbReference type="Gene3D" id="3.40.50.970">
    <property type="match status" value="2"/>
</dbReference>